<gene>
    <name evidence="25" type="ORF">NTEN_LOCUS7682</name>
</gene>
<dbReference type="SUPFAM" id="SSF51246">
    <property type="entry name" value="Rudiment single hybrid motif"/>
    <property type="match status" value="1"/>
</dbReference>
<dbReference type="EC" id="6.3.3.1" evidence="20"/>
<comment type="similarity">
    <text evidence="7 20">In the central section; belongs to the AIR synthase family.</text>
</comment>
<dbReference type="GO" id="GO:0005829">
    <property type="term" value="C:cytosol"/>
    <property type="evidence" value="ECO:0007669"/>
    <property type="project" value="TreeGrafter"/>
</dbReference>
<dbReference type="InterPro" id="IPR016188">
    <property type="entry name" value="PurM-like_N"/>
</dbReference>
<comment type="catalytic activity">
    <reaction evidence="20">
        <text>N(1)-(5-phospho-beta-D-ribosyl)glycinamide + (6R)-10-formyltetrahydrofolate = N(2)-formyl-N(1)-(5-phospho-beta-D-ribosyl)glycinamide + (6S)-5,6,7,8-tetrahydrofolate + H(+)</text>
        <dbReference type="Rhea" id="RHEA:15053"/>
        <dbReference type="ChEBI" id="CHEBI:15378"/>
        <dbReference type="ChEBI" id="CHEBI:57453"/>
        <dbReference type="ChEBI" id="CHEBI:143788"/>
        <dbReference type="ChEBI" id="CHEBI:147286"/>
        <dbReference type="ChEBI" id="CHEBI:195366"/>
        <dbReference type="EC" id="2.1.2.2"/>
    </reaction>
</comment>
<dbReference type="Gene3D" id="3.30.1490.20">
    <property type="entry name" value="ATP-grasp fold, A domain"/>
    <property type="match status" value="1"/>
</dbReference>
<dbReference type="GO" id="GO:0005524">
    <property type="term" value="F:ATP binding"/>
    <property type="evidence" value="ECO:0007669"/>
    <property type="project" value="UniProtKB-UniRule"/>
</dbReference>
<evidence type="ECO:0000256" key="20">
    <source>
        <dbReference type="RuleBase" id="RU363089"/>
    </source>
</evidence>
<keyword evidence="11" id="KW-0808">Transferase</keyword>
<evidence type="ECO:0000256" key="18">
    <source>
        <dbReference type="ARBA" id="ARBA00049057"/>
    </source>
</evidence>
<dbReference type="Pfam" id="PF01071">
    <property type="entry name" value="GARS_A"/>
    <property type="match status" value="1"/>
</dbReference>
<feature type="domain" description="ATP-grasp" evidence="24">
    <location>
        <begin position="516"/>
        <end position="723"/>
    </location>
</feature>
<name>A0A6H5GGT2_9HEMI</name>
<dbReference type="SUPFAM" id="SSF56042">
    <property type="entry name" value="PurM C-terminal domain-like"/>
    <property type="match status" value="1"/>
</dbReference>
<comment type="pathway">
    <text evidence="3 20">Purine metabolism; IMP biosynthesis via de novo pathway; N(2)-formyl-N(1)-(5-phospho-D-ribosyl)glycinamide from N(1)-(5-phospho-D-ribosyl)glycinamide (10-formyl THF route): step 1/1.</text>
</comment>
<comment type="pathway">
    <text evidence="4 20">Purine metabolism; IMP biosynthesis via de novo pathway; N(1)-(5-phospho-D-ribosyl)glycinamide from 5-phospho-alpha-D-ribose 1-diphosphate: step 2/2.</text>
</comment>
<evidence type="ECO:0000256" key="14">
    <source>
        <dbReference type="ARBA" id="ARBA00022755"/>
    </source>
</evidence>
<keyword evidence="17 20" id="KW-0511">Multifunctional enzyme</keyword>
<dbReference type="Gene3D" id="1.10.510.10">
    <property type="entry name" value="Transferase(Phosphotransferase) domain 1"/>
    <property type="match status" value="1"/>
</dbReference>
<dbReference type="HAMAP" id="MF_00741">
    <property type="entry name" value="AIRS"/>
    <property type="match status" value="1"/>
</dbReference>
<comment type="catalytic activity">
    <reaction evidence="18 20">
        <text>2-formamido-N(1)-(5-O-phospho-beta-D-ribosyl)acetamidine + ATP = 5-amino-1-(5-phospho-beta-D-ribosyl)imidazole + ADP + phosphate + H(+)</text>
        <dbReference type="Rhea" id="RHEA:23032"/>
        <dbReference type="ChEBI" id="CHEBI:15378"/>
        <dbReference type="ChEBI" id="CHEBI:30616"/>
        <dbReference type="ChEBI" id="CHEBI:43474"/>
        <dbReference type="ChEBI" id="CHEBI:137981"/>
        <dbReference type="ChEBI" id="CHEBI:147287"/>
        <dbReference type="ChEBI" id="CHEBI:456216"/>
        <dbReference type="EC" id="6.3.3.1"/>
    </reaction>
</comment>
<keyword evidence="16 20" id="KW-0464">Manganese</keyword>
<dbReference type="PROSITE" id="PS00108">
    <property type="entry name" value="PROTEIN_KINASE_ST"/>
    <property type="match status" value="1"/>
</dbReference>
<dbReference type="PANTHER" id="PTHR10520">
    <property type="entry name" value="TRIFUNCTIONAL PURINE BIOSYNTHETIC PROTEIN ADENOSINE-3-RELATED"/>
    <property type="match status" value="1"/>
</dbReference>
<dbReference type="PROSITE" id="PS50975">
    <property type="entry name" value="ATP_GRASP"/>
    <property type="match status" value="1"/>
</dbReference>
<dbReference type="InterPro" id="IPR004607">
    <property type="entry name" value="GART"/>
</dbReference>
<keyword evidence="15 19" id="KW-0067">ATP-binding</keyword>
<dbReference type="InterPro" id="IPR016185">
    <property type="entry name" value="PreATP-grasp_dom_sf"/>
</dbReference>
<dbReference type="PROSITE" id="PS50011">
    <property type="entry name" value="PROTEIN_KINASE_DOM"/>
    <property type="match status" value="1"/>
</dbReference>
<evidence type="ECO:0000256" key="4">
    <source>
        <dbReference type="ARBA" id="ARBA00005174"/>
    </source>
</evidence>
<dbReference type="Gene3D" id="3.90.650.10">
    <property type="entry name" value="PurM-like C-terminal domain"/>
    <property type="match status" value="1"/>
</dbReference>
<feature type="compositionally biased region" description="Low complexity" evidence="22">
    <location>
        <begin position="399"/>
        <end position="409"/>
    </location>
</feature>
<evidence type="ECO:0000256" key="19">
    <source>
        <dbReference type="PROSITE-ProRule" id="PRU00409"/>
    </source>
</evidence>
<evidence type="ECO:0000256" key="1">
    <source>
        <dbReference type="ARBA" id="ARBA00004496"/>
    </source>
</evidence>
<evidence type="ECO:0000256" key="12">
    <source>
        <dbReference type="ARBA" id="ARBA00022723"/>
    </source>
</evidence>
<dbReference type="GO" id="GO:0004672">
    <property type="term" value="F:protein kinase activity"/>
    <property type="evidence" value="ECO:0007669"/>
    <property type="project" value="InterPro"/>
</dbReference>
<dbReference type="InterPro" id="IPR000115">
    <property type="entry name" value="PRibGlycinamide_synth"/>
</dbReference>
<evidence type="ECO:0000256" key="21">
    <source>
        <dbReference type="SAM" id="Coils"/>
    </source>
</evidence>
<evidence type="ECO:0000256" key="6">
    <source>
        <dbReference type="ARBA" id="ARBA00008630"/>
    </source>
</evidence>
<evidence type="ECO:0000256" key="10">
    <source>
        <dbReference type="ARBA" id="ARBA00022598"/>
    </source>
</evidence>
<keyword evidence="10 20" id="KW-0436">Ligase</keyword>
<feature type="region of interest" description="Disordered" evidence="22">
    <location>
        <begin position="375"/>
        <end position="412"/>
    </location>
</feature>
<evidence type="ECO:0000256" key="3">
    <source>
        <dbReference type="ARBA" id="ARBA00005054"/>
    </source>
</evidence>
<dbReference type="CDD" id="cd08645">
    <property type="entry name" value="FMT_core_GART"/>
    <property type="match status" value="1"/>
</dbReference>
<evidence type="ECO:0000256" key="7">
    <source>
        <dbReference type="ARBA" id="ARBA00008696"/>
    </source>
</evidence>
<keyword evidence="13 19" id="KW-0547">Nucleotide-binding</keyword>
<dbReference type="NCBIfam" id="TIGR00877">
    <property type="entry name" value="purD"/>
    <property type="match status" value="1"/>
</dbReference>
<dbReference type="OrthoDB" id="2018833at2759"/>
<dbReference type="GO" id="GO:0006189">
    <property type="term" value="P:'de novo' IMP biosynthetic process"/>
    <property type="evidence" value="ECO:0007669"/>
    <property type="project" value="UniProtKB-UniRule"/>
</dbReference>
<reference evidence="25 26" key="1">
    <citation type="submission" date="2020-02" db="EMBL/GenBank/DDBJ databases">
        <authorList>
            <person name="Ferguson B K."/>
        </authorList>
    </citation>
    <scope>NUCLEOTIDE SEQUENCE [LARGE SCALE GENOMIC DNA]</scope>
</reference>
<evidence type="ECO:0000259" key="24">
    <source>
        <dbReference type="PROSITE" id="PS50975"/>
    </source>
</evidence>
<evidence type="ECO:0000313" key="26">
    <source>
        <dbReference type="Proteomes" id="UP000479000"/>
    </source>
</evidence>
<dbReference type="GO" id="GO:0004637">
    <property type="term" value="F:phosphoribosylamine-glycine ligase activity"/>
    <property type="evidence" value="ECO:0007669"/>
    <property type="project" value="UniProtKB-UniRule"/>
</dbReference>
<dbReference type="InterPro" id="IPR004733">
    <property type="entry name" value="PurM_cligase"/>
</dbReference>
<protein>
    <recommendedName>
        <fullName evidence="20">Trifunctional purine biosynthetic protein adenosine-3</fullName>
    </recommendedName>
    <domain>
        <recommendedName>
            <fullName evidence="20">Phosphoribosylamine--glycine ligase</fullName>
            <ecNumber evidence="20">6.3.4.13</ecNumber>
        </recommendedName>
        <alternativeName>
            <fullName evidence="20">Glycinamide ribonucleotide synthetase</fullName>
            <shortName evidence="20">GARS</shortName>
        </alternativeName>
        <alternativeName>
            <fullName evidence="20">Phosphoribosylglycinamide synthetase</fullName>
        </alternativeName>
    </domain>
    <domain>
        <recommendedName>
            <fullName evidence="20">Phosphoribosylformylglycinamidine cyclo-ligase</fullName>
            <ecNumber evidence="20">6.3.3.1</ecNumber>
        </recommendedName>
        <alternativeName>
            <fullName evidence="20">AIR synthase</fullName>
            <shortName evidence="20">AIRS</shortName>
        </alternativeName>
        <alternativeName>
            <fullName evidence="20">Phosphoribosyl-aminoimidazole synthetase</fullName>
        </alternativeName>
    </domain>
    <domain>
        <recommendedName>
            <fullName evidence="20">Phosphoribosylglycinamide formyltransferase</fullName>
            <ecNumber evidence="20">2.1.2.2</ecNumber>
        </recommendedName>
        <alternativeName>
            <fullName evidence="20">5'-phosphoribosylglycinamide transformylase</fullName>
        </alternativeName>
        <alternativeName>
            <fullName evidence="20">GAR transformylase</fullName>
            <shortName evidence="20">GART</shortName>
        </alternativeName>
    </domain>
</protein>
<dbReference type="InterPro" id="IPR020560">
    <property type="entry name" value="PRibGlycinamide_synth_C-dom"/>
</dbReference>
<dbReference type="InterPro" id="IPR011009">
    <property type="entry name" value="Kinase-like_dom_sf"/>
</dbReference>
<evidence type="ECO:0000256" key="2">
    <source>
        <dbReference type="ARBA" id="ARBA00004686"/>
    </source>
</evidence>
<keyword evidence="12 20" id="KW-0479">Metal-binding</keyword>
<dbReference type="InterPro" id="IPR010918">
    <property type="entry name" value="PurM-like_C_dom"/>
</dbReference>
<dbReference type="FunFam" id="3.30.470.20:FF:000018">
    <property type="entry name" value="Trifunctional purine biosynthetic protein adenosine-3"/>
    <property type="match status" value="1"/>
</dbReference>
<dbReference type="Pfam" id="PF02769">
    <property type="entry name" value="AIRS_C"/>
    <property type="match status" value="1"/>
</dbReference>
<keyword evidence="26" id="KW-1185">Reference proteome</keyword>
<dbReference type="InterPro" id="IPR037123">
    <property type="entry name" value="PRibGlycinamide_synth_C_sf"/>
</dbReference>
<dbReference type="HAMAP" id="MF_00138">
    <property type="entry name" value="GARS"/>
    <property type="match status" value="1"/>
</dbReference>
<dbReference type="InterPro" id="IPR036477">
    <property type="entry name" value="Formyl_transf_N_sf"/>
</dbReference>
<dbReference type="PROSITE" id="PS00184">
    <property type="entry name" value="GARS"/>
    <property type="match status" value="1"/>
</dbReference>
<evidence type="ECO:0000256" key="15">
    <source>
        <dbReference type="ARBA" id="ARBA00022840"/>
    </source>
</evidence>
<dbReference type="InterPro" id="IPR011761">
    <property type="entry name" value="ATP-grasp"/>
</dbReference>
<dbReference type="Pfam" id="PF02844">
    <property type="entry name" value="GARS_N"/>
    <property type="match status" value="1"/>
</dbReference>
<dbReference type="SUPFAM" id="SSF56059">
    <property type="entry name" value="Glutathione synthetase ATP-binding domain-like"/>
    <property type="match status" value="1"/>
</dbReference>
<evidence type="ECO:0000256" key="16">
    <source>
        <dbReference type="ARBA" id="ARBA00023211"/>
    </source>
</evidence>
<evidence type="ECO:0000256" key="17">
    <source>
        <dbReference type="ARBA" id="ARBA00023268"/>
    </source>
</evidence>
<evidence type="ECO:0000256" key="22">
    <source>
        <dbReference type="SAM" id="MobiDB-lite"/>
    </source>
</evidence>
<dbReference type="NCBIfam" id="TIGR00878">
    <property type="entry name" value="purM"/>
    <property type="match status" value="1"/>
</dbReference>
<dbReference type="SUPFAM" id="SSF56112">
    <property type="entry name" value="Protein kinase-like (PK-like)"/>
    <property type="match status" value="1"/>
</dbReference>
<dbReference type="Gene3D" id="3.40.50.20">
    <property type="match status" value="1"/>
</dbReference>
<evidence type="ECO:0000256" key="9">
    <source>
        <dbReference type="ARBA" id="ARBA00022490"/>
    </source>
</evidence>
<dbReference type="SMART" id="SM01210">
    <property type="entry name" value="GARS_C"/>
    <property type="match status" value="1"/>
</dbReference>
<dbReference type="Gene3D" id="3.90.600.10">
    <property type="entry name" value="Phosphoribosylglycinamide synthetase, C-terminal domain"/>
    <property type="match status" value="1"/>
</dbReference>
<dbReference type="GO" id="GO:0046084">
    <property type="term" value="P:adenine biosynthetic process"/>
    <property type="evidence" value="ECO:0007669"/>
    <property type="project" value="TreeGrafter"/>
</dbReference>
<dbReference type="Gene3D" id="3.40.50.170">
    <property type="entry name" value="Formyl transferase, N-terminal domain"/>
    <property type="match status" value="1"/>
</dbReference>
<dbReference type="SUPFAM" id="SSF53328">
    <property type="entry name" value="Formyltransferase"/>
    <property type="match status" value="1"/>
</dbReference>
<evidence type="ECO:0000256" key="13">
    <source>
        <dbReference type="ARBA" id="ARBA00022741"/>
    </source>
</evidence>
<evidence type="ECO:0000256" key="5">
    <source>
        <dbReference type="ARBA" id="ARBA00007423"/>
    </source>
</evidence>
<feature type="region of interest" description="Disordered" evidence="22">
    <location>
        <begin position="77"/>
        <end position="139"/>
    </location>
</feature>
<dbReference type="InterPro" id="IPR020562">
    <property type="entry name" value="PRibGlycinamide_synth_N"/>
</dbReference>
<dbReference type="SMART" id="SM01209">
    <property type="entry name" value="GARS_A"/>
    <property type="match status" value="1"/>
</dbReference>
<comment type="pathway">
    <text evidence="2 20">Purine metabolism; IMP biosynthesis via de novo pathway; 5-amino-1-(5-phospho-D-ribosyl)imidazole from N(2)-formyl-N(1)-(5-phospho-D-ribosyl)glycinamide: step 2/2.</text>
</comment>
<accession>A0A6H5GGT2</accession>
<sequence length="1406" mass="152244">MEQHKAHTNKCIDFVKKLLKEKSNIEKKEARQRCMQNRLRLGQFVTQRVGATFQENWTDGYAFQELSRRQEEIAAEREEIDRQKKLLTKKRPTNSETGRGKRSGSSGGAGGAGSGGNSLPGGGGAGAGSQAVLHNGTDTFLKPDPVPTMSAQEYYEADEILKLRQSALKKEDADLQLEMEKLERERNLHIRELKRIHNEDQSRFNNHPVLNDRYLLLMLLGKGGFSEVHKHKTIAEREARSIVMQVVSALKYLNEIKPPVIHYDLKPGNILLTEGNVCGEIKITDFGLSKVMDEENYNPDHGMDLTSQGAGTYCPKMSAKRHQLRIIMTRTRKLSHTIPVRVLATDPCQSLHLIVDRRRNVLVQGRDHDRRVARALASRSTGPALDRPAAHPARRTARPRAVTRAPGAARTRHTGAGGALILEAPSRIVGDTTAPGYAGIQILRDDRYGRRRYDELPFSYCALCDWSITQCINLVVVGPEAPLENGIADAFTDAGIPCFGPRACAARIETDKEFAKEFMVRHGIPTARFKSFQAADDAKKFIRSSDFKALVVKASGIAAGKGVIVAKDVDEACAAVDSMLIERKFGEAGSTVVVEEVLEGEEVSVLAFSDGVHTKVMLPAQDHKRVFDEDQGANTGGMGAYAPCPLVDSSMLSWIATNVIQKAINGLRKENKPFVGCLFAGLMMTSDGPKVLEYNCRFGDPETEVLLPLLRSNLFTTMMACCRGTLDLVDLEWEQGVCCVGVVMSSRGYPESSSKGDLIEGLEEVQKWKEITTFHAGTAKTNGKWVTNGGRVLINVAKSPSLVKAANLATSACQFITIPGGHFRKDIAHKGIPRWILNQGAMSYKKSGVDIEAGEALVSSIVPSVNETKRAGVLSHLGGFGAFFDPALSGFKNPILVSGTDGVGTKLKVAQAVGNHNTIGIDLVAMCVNDILCHGAEPLFFLDYFACGHLEVEVAAQVVKGVTEGCKLSGCALVGGETAEMPGLYGPGDYDLAGFAVGAVEKGSELPRVKSIVENDVVIALPSSGVHSNGLSLARKIVEKQGLRFSDKAPFSNQTIGNELLTPTRIYVQEVLPVVKTGKIKAIAHITGGGLTENIIRVLPDEMRVVLDATKWKIPPIFPWLSAVGDISESEMLRTFNCGVGLVLIASPGNADDVVKAIKSSSIVGSVAKKSPSEKGVLVNGLSSAFSPLMKPHIPHIIQQEAKKKRIGVLISGSGTNLQSLIDSVADGRINGEIVLVISNKTGVQGLSRAEKAGIPSIVIPHTKFPTREAFEEDVHNHLLAARVDLVVLAGFMRVLTGWFVSRWRGKIINVHPSLLPSFKGVNAWQQALDAGVAVSGCTVHYVEEDIDNGAIIAQGVVPVSPNETVTSLQDKIRVEEHKALSRAVQLICSGSAVLDLVSNKIVWRH</sequence>
<dbReference type="Pfam" id="PF00586">
    <property type="entry name" value="AIRS"/>
    <property type="match status" value="1"/>
</dbReference>
<evidence type="ECO:0000256" key="11">
    <source>
        <dbReference type="ARBA" id="ARBA00022679"/>
    </source>
</evidence>
<dbReference type="Pfam" id="PF00551">
    <property type="entry name" value="Formyl_trans_N"/>
    <property type="match status" value="1"/>
</dbReference>
<comment type="catalytic activity">
    <reaction evidence="20">
        <text>5-phospho-beta-D-ribosylamine + glycine + ATP = N(1)-(5-phospho-beta-D-ribosyl)glycinamide + ADP + phosphate + H(+)</text>
        <dbReference type="Rhea" id="RHEA:17453"/>
        <dbReference type="ChEBI" id="CHEBI:15378"/>
        <dbReference type="ChEBI" id="CHEBI:30616"/>
        <dbReference type="ChEBI" id="CHEBI:43474"/>
        <dbReference type="ChEBI" id="CHEBI:57305"/>
        <dbReference type="ChEBI" id="CHEBI:58681"/>
        <dbReference type="ChEBI" id="CHEBI:143788"/>
        <dbReference type="ChEBI" id="CHEBI:456216"/>
        <dbReference type="EC" id="6.3.4.13"/>
    </reaction>
</comment>
<feature type="coiled-coil region" evidence="21">
    <location>
        <begin position="165"/>
        <end position="199"/>
    </location>
</feature>
<comment type="similarity">
    <text evidence="6 20">In the C-terminal section; belongs to the GART family.</text>
</comment>
<dbReference type="GO" id="GO:0046872">
    <property type="term" value="F:metal ion binding"/>
    <property type="evidence" value="ECO:0007669"/>
    <property type="project" value="UniProtKB-KW"/>
</dbReference>
<feature type="domain" description="Protein kinase" evidence="23">
    <location>
        <begin position="119"/>
        <end position="408"/>
    </location>
</feature>
<dbReference type="InterPro" id="IPR000719">
    <property type="entry name" value="Prot_kinase_dom"/>
</dbReference>
<dbReference type="Pfam" id="PF02843">
    <property type="entry name" value="GARS_C"/>
    <property type="match status" value="1"/>
</dbReference>
<keyword evidence="9" id="KW-0963">Cytoplasm</keyword>
<dbReference type="InterPro" id="IPR020561">
    <property type="entry name" value="PRibGlycinamid_synth_ATP-grasp"/>
</dbReference>
<dbReference type="Gene3D" id="3.30.1330.10">
    <property type="entry name" value="PurM-like, N-terminal domain"/>
    <property type="match status" value="1"/>
</dbReference>
<dbReference type="InterPro" id="IPR036676">
    <property type="entry name" value="PurM-like_C_sf"/>
</dbReference>
<comment type="similarity">
    <text evidence="5 20">In the N-terminal section; belongs to the GARS family.</text>
</comment>
<dbReference type="FunFam" id="3.90.650.10:FF:000011">
    <property type="entry name" value="Phosphoribosylformylglycinamidine cyclo-ligase"/>
    <property type="match status" value="1"/>
</dbReference>
<dbReference type="CDD" id="cd02196">
    <property type="entry name" value="PurM"/>
    <property type="match status" value="1"/>
</dbReference>
<dbReference type="FunFam" id="3.30.1490.20:FF:000006">
    <property type="entry name" value="phosphoribosylamine--glycine ligase, chloroplastic-like"/>
    <property type="match status" value="1"/>
</dbReference>
<dbReference type="Pfam" id="PF00069">
    <property type="entry name" value="Pkinase"/>
    <property type="match status" value="1"/>
</dbReference>
<feature type="compositionally biased region" description="Gly residues" evidence="22">
    <location>
        <begin position="105"/>
        <end position="127"/>
    </location>
</feature>
<proteinExistence type="inferred from homology"/>
<comment type="similarity">
    <text evidence="8">Belongs to the AIR synthase family.</text>
</comment>
<dbReference type="PANTHER" id="PTHR10520:SF12">
    <property type="entry name" value="TRIFUNCTIONAL PURINE BIOSYNTHETIC PROTEIN ADENOSINE-3"/>
    <property type="match status" value="1"/>
</dbReference>
<dbReference type="InterPro" id="IPR013815">
    <property type="entry name" value="ATP_grasp_subdomain_1"/>
</dbReference>
<dbReference type="Gene3D" id="3.30.470.20">
    <property type="entry name" value="ATP-grasp fold, B domain"/>
    <property type="match status" value="1"/>
</dbReference>
<dbReference type="UniPathway" id="UPA00074">
    <property type="reaction ID" value="UER00125"/>
</dbReference>
<dbReference type="InterPro" id="IPR002376">
    <property type="entry name" value="Formyl_transf_N"/>
</dbReference>
<dbReference type="NCBIfam" id="TIGR00639">
    <property type="entry name" value="PurN"/>
    <property type="match status" value="1"/>
</dbReference>
<dbReference type="EC" id="2.1.2.2" evidence="20"/>
<dbReference type="FunFam" id="3.30.1330.10:FF:000001">
    <property type="entry name" value="Phosphoribosylformylglycinamidine cyclo-ligase"/>
    <property type="match status" value="1"/>
</dbReference>
<keyword evidence="21" id="KW-0175">Coiled coil</keyword>
<organism evidence="25 26">
    <name type="scientific">Nesidiocoris tenuis</name>
    <dbReference type="NCBI Taxonomy" id="355587"/>
    <lineage>
        <taxon>Eukaryota</taxon>
        <taxon>Metazoa</taxon>
        <taxon>Ecdysozoa</taxon>
        <taxon>Arthropoda</taxon>
        <taxon>Hexapoda</taxon>
        <taxon>Insecta</taxon>
        <taxon>Pterygota</taxon>
        <taxon>Neoptera</taxon>
        <taxon>Paraneoptera</taxon>
        <taxon>Hemiptera</taxon>
        <taxon>Heteroptera</taxon>
        <taxon>Panheteroptera</taxon>
        <taxon>Cimicomorpha</taxon>
        <taxon>Miridae</taxon>
        <taxon>Dicyphina</taxon>
        <taxon>Nesidiocoris</taxon>
    </lineage>
</organism>
<dbReference type="SUPFAM" id="SSF55326">
    <property type="entry name" value="PurM N-terminal domain-like"/>
    <property type="match status" value="1"/>
</dbReference>
<dbReference type="InterPro" id="IPR008271">
    <property type="entry name" value="Ser/Thr_kinase_AS"/>
</dbReference>
<dbReference type="InterPro" id="IPR001555">
    <property type="entry name" value="GART_AS"/>
</dbReference>
<dbReference type="SUPFAM" id="SSF52440">
    <property type="entry name" value="PreATP-grasp domain"/>
    <property type="match status" value="1"/>
</dbReference>
<dbReference type="EMBL" id="CADCXU010011729">
    <property type="protein sequence ID" value="CAB0001895.1"/>
    <property type="molecule type" value="Genomic_DNA"/>
</dbReference>
<dbReference type="InterPro" id="IPR036921">
    <property type="entry name" value="PurM-like_N_sf"/>
</dbReference>
<dbReference type="InterPro" id="IPR020559">
    <property type="entry name" value="PRibGlycinamide_synth_CS"/>
</dbReference>
<dbReference type="Proteomes" id="UP000479000">
    <property type="component" value="Unassembled WGS sequence"/>
</dbReference>
<keyword evidence="14 20" id="KW-0658">Purine biosynthesis</keyword>
<dbReference type="GO" id="GO:0004644">
    <property type="term" value="F:phosphoribosylglycinamide formyltransferase activity"/>
    <property type="evidence" value="ECO:0007669"/>
    <property type="project" value="UniProtKB-EC"/>
</dbReference>
<evidence type="ECO:0000256" key="8">
    <source>
        <dbReference type="ARBA" id="ARBA00010280"/>
    </source>
</evidence>
<dbReference type="HAMAP" id="MF_01930">
    <property type="entry name" value="PurN"/>
    <property type="match status" value="1"/>
</dbReference>
<comment type="subcellular location">
    <subcellularLocation>
        <location evidence="1">Cytoplasm</location>
    </subcellularLocation>
</comment>
<dbReference type="GO" id="GO:0004641">
    <property type="term" value="F:phosphoribosylformylglycinamidine cyclo-ligase activity"/>
    <property type="evidence" value="ECO:0007669"/>
    <property type="project" value="UniProtKB-EC"/>
</dbReference>
<evidence type="ECO:0000313" key="25">
    <source>
        <dbReference type="EMBL" id="CAB0001895.1"/>
    </source>
</evidence>
<evidence type="ECO:0000259" key="23">
    <source>
        <dbReference type="PROSITE" id="PS50011"/>
    </source>
</evidence>
<dbReference type="InterPro" id="IPR011054">
    <property type="entry name" value="Rudment_hybrid_motif"/>
</dbReference>
<dbReference type="SMART" id="SM00220">
    <property type="entry name" value="S_TKc"/>
    <property type="match status" value="1"/>
</dbReference>
<dbReference type="PROSITE" id="PS00373">
    <property type="entry name" value="GART"/>
    <property type="match status" value="1"/>
</dbReference>
<dbReference type="EC" id="6.3.4.13" evidence="20"/>